<feature type="DNA-binding region" description="Fork-head" evidence="3">
    <location>
        <begin position="32"/>
        <end position="121"/>
    </location>
</feature>
<evidence type="ECO:0000313" key="7">
    <source>
        <dbReference type="Proteomes" id="UP000886523"/>
    </source>
</evidence>
<accession>A0A9P6B559</accession>
<dbReference type="SMART" id="SM00339">
    <property type="entry name" value="FH"/>
    <property type="match status" value="1"/>
</dbReference>
<dbReference type="PROSITE" id="PS50039">
    <property type="entry name" value="FORK_HEAD_3"/>
    <property type="match status" value="1"/>
</dbReference>
<dbReference type="PROSITE" id="PS00658">
    <property type="entry name" value="FORK_HEAD_2"/>
    <property type="match status" value="1"/>
</dbReference>
<proteinExistence type="predicted"/>
<evidence type="ECO:0000256" key="1">
    <source>
        <dbReference type="ARBA" id="ARBA00023125"/>
    </source>
</evidence>
<evidence type="ECO:0000259" key="5">
    <source>
        <dbReference type="PROSITE" id="PS50039"/>
    </source>
</evidence>
<feature type="non-terminal residue" evidence="6">
    <location>
        <position position="121"/>
    </location>
</feature>
<dbReference type="GO" id="GO:0005634">
    <property type="term" value="C:nucleus"/>
    <property type="evidence" value="ECO:0007669"/>
    <property type="project" value="UniProtKB-SubCell"/>
</dbReference>
<dbReference type="OrthoDB" id="5954824at2759"/>
<dbReference type="CDD" id="cd00059">
    <property type="entry name" value="FH_FOX"/>
    <property type="match status" value="1"/>
</dbReference>
<dbReference type="InterPro" id="IPR036390">
    <property type="entry name" value="WH_DNA-bd_sf"/>
</dbReference>
<dbReference type="InterPro" id="IPR036388">
    <property type="entry name" value="WH-like_DNA-bd_sf"/>
</dbReference>
<dbReference type="InterPro" id="IPR050211">
    <property type="entry name" value="FOX_domain-containing"/>
</dbReference>
<dbReference type="InterPro" id="IPR001766">
    <property type="entry name" value="Fork_head_dom"/>
</dbReference>
<evidence type="ECO:0000256" key="4">
    <source>
        <dbReference type="SAM" id="MobiDB-lite"/>
    </source>
</evidence>
<sequence>MSSPILSSSPVARIDEEELPFKLPPGPRSTDKPSWSYAALIGQAILASPQKKLSLNQIYIYISLAYPYYKRDAAGWRNSIRHNLSLNGSFVKMQREAGEKGKGSLWGIKEEDLECFQDGNF</sequence>
<name>A0A9P6B559_9AGAM</name>
<gene>
    <name evidence="6" type="ORF">BS47DRAFT_1290416</name>
</gene>
<dbReference type="GO" id="GO:0000978">
    <property type="term" value="F:RNA polymerase II cis-regulatory region sequence-specific DNA binding"/>
    <property type="evidence" value="ECO:0007669"/>
    <property type="project" value="TreeGrafter"/>
</dbReference>
<feature type="region of interest" description="Disordered" evidence="4">
    <location>
        <begin position="1"/>
        <end position="31"/>
    </location>
</feature>
<dbReference type="EMBL" id="MU128929">
    <property type="protein sequence ID" value="KAF9517841.1"/>
    <property type="molecule type" value="Genomic_DNA"/>
</dbReference>
<dbReference type="PANTHER" id="PTHR11829:SF343">
    <property type="entry name" value="FORK-HEAD DOMAIN-CONTAINING PROTEIN"/>
    <property type="match status" value="1"/>
</dbReference>
<keyword evidence="2 3" id="KW-0539">Nucleus</keyword>
<keyword evidence="7" id="KW-1185">Reference proteome</keyword>
<dbReference type="Pfam" id="PF00250">
    <property type="entry name" value="Forkhead"/>
    <property type="match status" value="1"/>
</dbReference>
<dbReference type="PRINTS" id="PR00053">
    <property type="entry name" value="FORKHEAD"/>
</dbReference>
<keyword evidence="1 3" id="KW-0238">DNA-binding</keyword>
<protein>
    <recommendedName>
        <fullName evidence="5">Fork-head domain-containing protein</fullName>
    </recommendedName>
</protein>
<dbReference type="FunFam" id="1.10.10.10:FF:000135">
    <property type="entry name" value="forkhead box protein G1"/>
    <property type="match status" value="1"/>
</dbReference>
<evidence type="ECO:0000313" key="6">
    <source>
        <dbReference type="EMBL" id="KAF9517841.1"/>
    </source>
</evidence>
<dbReference type="InterPro" id="IPR030456">
    <property type="entry name" value="TF_fork_head_CS_2"/>
</dbReference>
<dbReference type="Gene3D" id="1.10.10.10">
    <property type="entry name" value="Winged helix-like DNA-binding domain superfamily/Winged helix DNA-binding domain"/>
    <property type="match status" value="1"/>
</dbReference>
<dbReference type="Proteomes" id="UP000886523">
    <property type="component" value="Unassembled WGS sequence"/>
</dbReference>
<comment type="subcellular location">
    <subcellularLocation>
        <location evidence="3">Nucleus</location>
    </subcellularLocation>
</comment>
<dbReference type="GO" id="GO:0000981">
    <property type="term" value="F:DNA-binding transcription factor activity, RNA polymerase II-specific"/>
    <property type="evidence" value="ECO:0007669"/>
    <property type="project" value="TreeGrafter"/>
</dbReference>
<dbReference type="PANTHER" id="PTHR11829">
    <property type="entry name" value="FORKHEAD BOX PROTEIN"/>
    <property type="match status" value="1"/>
</dbReference>
<evidence type="ECO:0000256" key="3">
    <source>
        <dbReference type="PROSITE-ProRule" id="PRU00089"/>
    </source>
</evidence>
<feature type="compositionally biased region" description="Polar residues" evidence="4">
    <location>
        <begin position="1"/>
        <end position="10"/>
    </location>
</feature>
<organism evidence="6 7">
    <name type="scientific">Hydnum rufescens UP504</name>
    <dbReference type="NCBI Taxonomy" id="1448309"/>
    <lineage>
        <taxon>Eukaryota</taxon>
        <taxon>Fungi</taxon>
        <taxon>Dikarya</taxon>
        <taxon>Basidiomycota</taxon>
        <taxon>Agaricomycotina</taxon>
        <taxon>Agaricomycetes</taxon>
        <taxon>Cantharellales</taxon>
        <taxon>Hydnaceae</taxon>
        <taxon>Hydnum</taxon>
    </lineage>
</organism>
<evidence type="ECO:0000256" key="2">
    <source>
        <dbReference type="ARBA" id="ARBA00023242"/>
    </source>
</evidence>
<comment type="caution">
    <text evidence="6">The sequence shown here is derived from an EMBL/GenBank/DDBJ whole genome shotgun (WGS) entry which is preliminary data.</text>
</comment>
<dbReference type="SUPFAM" id="SSF46785">
    <property type="entry name" value="Winged helix' DNA-binding domain"/>
    <property type="match status" value="1"/>
</dbReference>
<feature type="domain" description="Fork-head" evidence="5">
    <location>
        <begin position="32"/>
        <end position="121"/>
    </location>
</feature>
<dbReference type="AlphaFoldDB" id="A0A9P6B559"/>
<reference evidence="6" key="1">
    <citation type="journal article" date="2020" name="Nat. Commun.">
        <title>Large-scale genome sequencing of mycorrhizal fungi provides insights into the early evolution of symbiotic traits.</title>
        <authorList>
            <person name="Miyauchi S."/>
            <person name="Kiss E."/>
            <person name="Kuo A."/>
            <person name="Drula E."/>
            <person name="Kohler A."/>
            <person name="Sanchez-Garcia M."/>
            <person name="Morin E."/>
            <person name="Andreopoulos B."/>
            <person name="Barry K.W."/>
            <person name="Bonito G."/>
            <person name="Buee M."/>
            <person name="Carver A."/>
            <person name="Chen C."/>
            <person name="Cichocki N."/>
            <person name="Clum A."/>
            <person name="Culley D."/>
            <person name="Crous P.W."/>
            <person name="Fauchery L."/>
            <person name="Girlanda M."/>
            <person name="Hayes R.D."/>
            <person name="Keri Z."/>
            <person name="LaButti K."/>
            <person name="Lipzen A."/>
            <person name="Lombard V."/>
            <person name="Magnuson J."/>
            <person name="Maillard F."/>
            <person name="Murat C."/>
            <person name="Nolan M."/>
            <person name="Ohm R.A."/>
            <person name="Pangilinan J."/>
            <person name="Pereira M.F."/>
            <person name="Perotto S."/>
            <person name="Peter M."/>
            <person name="Pfister S."/>
            <person name="Riley R."/>
            <person name="Sitrit Y."/>
            <person name="Stielow J.B."/>
            <person name="Szollosi G."/>
            <person name="Zifcakova L."/>
            <person name="Stursova M."/>
            <person name="Spatafora J.W."/>
            <person name="Tedersoo L."/>
            <person name="Vaario L.M."/>
            <person name="Yamada A."/>
            <person name="Yan M."/>
            <person name="Wang P."/>
            <person name="Xu J."/>
            <person name="Bruns T."/>
            <person name="Baldrian P."/>
            <person name="Vilgalys R."/>
            <person name="Dunand C."/>
            <person name="Henrissat B."/>
            <person name="Grigoriev I.V."/>
            <person name="Hibbett D."/>
            <person name="Nagy L.G."/>
            <person name="Martin F.M."/>
        </authorList>
    </citation>
    <scope>NUCLEOTIDE SEQUENCE</scope>
    <source>
        <strain evidence="6">UP504</strain>
    </source>
</reference>